<feature type="region of interest" description="Disordered" evidence="4">
    <location>
        <begin position="253"/>
        <end position="274"/>
    </location>
</feature>
<evidence type="ECO:0000313" key="6">
    <source>
        <dbReference type="EMBL" id="PWJ45606.1"/>
    </source>
</evidence>
<dbReference type="InterPro" id="IPR003593">
    <property type="entry name" value="AAA+_ATPase"/>
</dbReference>
<dbReference type="PANTHER" id="PTHR19211">
    <property type="entry name" value="ATP-BINDING TRANSPORT PROTEIN-RELATED"/>
    <property type="match status" value="1"/>
</dbReference>
<gene>
    <name evidence="6" type="ORF">BXY45_1545</name>
</gene>
<dbReference type="PANTHER" id="PTHR19211:SF6">
    <property type="entry name" value="BLL7188 PROTEIN"/>
    <property type="match status" value="1"/>
</dbReference>
<dbReference type="GO" id="GO:0016887">
    <property type="term" value="F:ATP hydrolysis activity"/>
    <property type="evidence" value="ECO:0007669"/>
    <property type="project" value="InterPro"/>
</dbReference>
<feature type="domain" description="ABC transporter" evidence="5">
    <location>
        <begin position="10"/>
        <end position="273"/>
    </location>
</feature>
<keyword evidence="3 6" id="KW-0067">ATP-binding</keyword>
<organism evidence="6 7">
    <name type="scientific">Quadrisphaera granulorum</name>
    <dbReference type="NCBI Taxonomy" id="317664"/>
    <lineage>
        <taxon>Bacteria</taxon>
        <taxon>Bacillati</taxon>
        <taxon>Actinomycetota</taxon>
        <taxon>Actinomycetes</taxon>
        <taxon>Kineosporiales</taxon>
        <taxon>Kineosporiaceae</taxon>
        <taxon>Quadrisphaera</taxon>
    </lineage>
</organism>
<dbReference type="GO" id="GO:0005524">
    <property type="term" value="F:ATP binding"/>
    <property type="evidence" value="ECO:0007669"/>
    <property type="project" value="UniProtKB-KW"/>
</dbReference>
<dbReference type="PROSITE" id="PS00211">
    <property type="entry name" value="ABC_TRANSPORTER_1"/>
    <property type="match status" value="2"/>
</dbReference>
<dbReference type="Gene3D" id="3.40.50.300">
    <property type="entry name" value="P-loop containing nucleotide triphosphate hydrolases"/>
    <property type="match status" value="2"/>
</dbReference>
<feature type="domain" description="ABC transporter" evidence="5">
    <location>
        <begin position="392"/>
        <end position="579"/>
    </location>
</feature>
<name>A0A315ZJF0_9ACTN</name>
<dbReference type="InterPro" id="IPR027417">
    <property type="entry name" value="P-loop_NTPase"/>
</dbReference>
<dbReference type="InterPro" id="IPR050611">
    <property type="entry name" value="ABCF"/>
</dbReference>
<dbReference type="SUPFAM" id="SSF52540">
    <property type="entry name" value="P-loop containing nucleoside triphosphate hydrolases"/>
    <property type="match status" value="2"/>
</dbReference>
<proteinExistence type="predicted"/>
<dbReference type="InterPro" id="IPR017871">
    <property type="entry name" value="ABC_transporter-like_CS"/>
</dbReference>
<evidence type="ECO:0000259" key="5">
    <source>
        <dbReference type="PROSITE" id="PS50893"/>
    </source>
</evidence>
<evidence type="ECO:0000256" key="4">
    <source>
        <dbReference type="SAM" id="MobiDB-lite"/>
    </source>
</evidence>
<dbReference type="FunFam" id="3.40.50.300:FF:000011">
    <property type="entry name" value="Putative ABC transporter ATP-binding component"/>
    <property type="match status" value="1"/>
</dbReference>
<comment type="caution">
    <text evidence="6">The sequence shown here is derived from an EMBL/GenBank/DDBJ whole genome shotgun (WGS) entry which is preliminary data.</text>
</comment>
<evidence type="ECO:0000256" key="1">
    <source>
        <dbReference type="ARBA" id="ARBA00022737"/>
    </source>
</evidence>
<dbReference type="Proteomes" id="UP000245469">
    <property type="component" value="Unassembled WGS sequence"/>
</dbReference>
<keyword evidence="2" id="KW-0547">Nucleotide-binding</keyword>
<protein>
    <submittedName>
        <fullName evidence="6">Macrolide transport system ATP-binding/permease protein</fullName>
    </submittedName>
</protein>
<evidence type="ECO:0000256" key="3">
    <source>
        <dbReference type="ARBA" id="ARBA00022840"/>
    </source>
</evidence>
<reference evidence="6 7" key="1">
    <citation type="submission" date="2018-03" db="EMBL/GenBank/DDBJ databases">
        <title>Genomic Encyclopedia of Archaeal and Bacterial Type Strains, Phase II (KMG-II): from individual species to whole genera.</title>
        <authorList>
            <person name="Goeker M."/>
        </authorList>
    </citation>
    <scope>NUCLEOTIDE SEQUENCE [LARGE SCALE GENOMIC DNA]</scope>
    <source>
        <strain evidence="6 7">DSM 44889</strain>
    </source>
</reference>
<sequence length="584" mass="62570">MSALSRSPHLALHHVDRRYPDRVVLRDVSLAVAPGARVALVGENGSGKTTLLRVAGGVDQPDSGTVTRPERTRLVHQVLPFGDDACVEDVLDDAVASARDVERELTAAAEALAAASEASARQQTRHLDAQGAAAHRYDVALAEATAAGVWSLDAEVERVLAGLGLGHVSRDRQLGTLSGGQRTRLALAAALVARPTALLLDEPTNHLDAAGADFLAAELRSWTGPVLFASHDRRFIEDVATRVADLDPVVGPATATEEEDDDGDARAAGASVSSHRGAYSEHLRAKAAARRRWEERYAAEQEQLEVLRHEVAVGARDVMHTTVPKGESRIAKKFYADRAATVIARRVRSARGRLEELERTQVSAPPPLLRFAGFGQRRGGRPSVRHELPDLPDLPDVLVQLDDVEVAGRLRPTSLTVRAGEHLLLDGPNGSGKSTLIGVLVGTLAADRGLRRLAPGIRLGLLTQDVVWEDPRRSAQEVYLRAIGEHAPPLTSTGLISPRDAGRPVGSLSVGQQRRVALAVLTADPPDVLVLDEPTNHLSLGLAEELEAALADHPGAVVLASHDRWLRERWRGSRLDLTSDAPPC</sequence>
<dbReference type="Pfam" id="PF00005">
    <property type="entry name" value="ABC_tran"/>
    <property type="match status" value="2"/>
</dbReference>
<evidence type="ECO:0000313" key="7">
    <source>
        <dbReference type="Proteomes" id="UP000245469"/>
    </source>
</evidence>
<dbReference type="EMBL" id="QGDQ01000054">
    <property type="protein sequence ID" value="PWJ45606.1"/>
    <property type="molecule type" value="Genomic_DNA"/>
</dbReference>
<keyword evidence="7" id="KW-1185">Reference proteome</keyword>
<keyword evidence="1" id="KW-0677">Repeat</keyword>
<accession>A0A315ZJF0</accession>
<dbReference type="PROSITE" id="PS50893">
    <property type="entry name" value="ABC_TRANSPORTER_2"/>
    <property type="match status" value="2"/>
</dbReference>
<dbReference type="AlphaFoldDB" id="A0A315ZJF0"/>
<dbReference type="SMART" id="SM00382">
    <property type="entry name" value="AAA"/>
    <property type="match status" value="2"/>
</dbReference>
<dbReference type="InterPro" id="IPR003439">
    <property type="entry name" value="ABC_transporter-like_ATP-bd"/>
</dbReference>
<evidence type="ECO:0000256" key="2">
    <source>
        <dbReference type="ARBA" id="ARBA00022741"/>
    </source>
</evidence>